<keyword evidence="7 8" id="KW-0472">Membrane</keyword>
<dbReference type="KEGG" id="mmar:MODMU_5318"/>
<dbReference type="OMA" id="WLLPGCA"/>
<evidence type="ECO:0000256" key="7">
    <source>
        <dbReference type="ARBA" id="ARBA00023136"/>
    </source>
</evidence>
<feature type="transmembrane region" description="Helical" evidence="8">
    <location>
        <begin position="261"/>
        <end position="288"/>
    </location>
</feature>
<feature type="transmembrane region" description="Helical" evidence="8">
    <location>
        <begin position="300"/>
        <end position="322"/>
    </location>
</feature>
<dbReference type="EMBL" id="FO203431">
    <property type="protein sequence ID" value="CCH90692.1"/>
    <property type="molecule type" value="Genomic_DNA"/>
</dbReference>
<keyword evidence="5 8" id="KW-0812">Transmembrane</keyword>
<accession>I4F4X9</accession>
<proteinExistence type="inferred from homology"/>
<feature type="transmembrane region" description="Helical" evidence="8">
    <location>
        <begin position="29"/>
        <end position="48"/>
    </location>
</feature>
<dbReference type="PANTHER" id="PTHR30472">
    <property type="entry name" value="FERRIC ENTEROBACTIN TRANSPORT SYSTEM PERMEASE PROTEIN"/>
    <property type="match status" value="1"/>
</dbReference>
<feature type="transmembrane region" description="Helical" evidence="8">
    <location>
        <begin position="83"/>
        <end position="100"/>
    </location>
</feature>
<evidence type="ECO:0000256" key="6">
    <source>
        <dbReference type="ARBA" id="ARBA00022989"/>
    </source>
</evidence>
<dbReference type="HOGENOM" id="CLU_013016_1_0_11"/>
<dbReference type="FunFam" id="1.10.3470.10:FF:000001">
    <property type="entry name" value="Vitamin B12 ABC transporter permease BtuC"/>
    <property type="match status" value="1"/>
</dbReference>
<dbReference type="GO" id="GO:0033214">
    <property type="term" value="P:siderophore-iron import into cell"/>
    <property type="evidence" value="ECO:0007669"/>
    <property type="project" value="TreeGrafter"/>
</dbReference>
<dbReference type="PANTHER" id="PTHR30472:SF1">
    <property type="entry name" value="FE(3+) DICITRATE TRANSPORT SYSTEM PERMEASE PROTEIN FECC-RELATED"/>
    <property type="match status" value="1"/>
</dbReference>
<dbReference type="eggNOG" id="COG0609">
    <property type="taxonomic scope" value="Bacteria"/>
</dbReference>
<sequence>MAQSTATRPPAEARAPRGGLLRGAASRTLGLWLLLALTVAVCALSIAVGTRSIGLGTVWHALLDGSTPGDETVIVRQLRVPRTLLGLLAGLSLGVAGALMQGHTRNPLGDPGLLGVTAGASFAVVLSIWLFGVSTASGYIWFAFAGALLGSVAVYLIGSSGRGGATPVSLALAGSSLSFLLYALVQAITIRETTALDAFRFWVVGALAGRDADVVAQIAPFVVLGLVLAMVNAPALNLLGLGEDVARGLGTRIWLARGTGLLAITLLTGAATAGCGPIAFVGLVVPHVARAVTGPDHRWLVPYSALLGVVFLLLADVLGRVVARPGELQVGIVLAVVGAPFFIALVRRRKLAAL</sequence>
<dbReference type="OrthoDB" id="9782305at2"/>
<feature type="transmembrane region" description="Helical" evidence="8">
    <location>
        <begin position="139"/>
        <end position="158"/>
    </location>
</feature>
<gene>
    <name evidence="9" type="primary">fepD</name>
    <name evidence="9" type="ordered locus">MODMU_5318</name>
</gene>
<keyword evidence="10" id="KW-1185">Reference proteome</keyword>
<feature type="transmembrane region" description="Helical" evidence="8">
    <location>
        <begin position="164"/>
        <end position="185"/>
    </location>
</feature>
<dbReference type="GO" id="GO:0022857">
    <property type="term" value="F:transmembrane transporter activity"/>
    <property type="evidence" value="ECO:0007669"/>
    <property type="project" value="InterPro"/>
</dbReference>
<feature type="transmembrane region" description="Helical" evidence="8">
    <location>
        <begin position="328"/>
        <end position="346"/>
    </location>
</feature>
<evidence type="ECO:0000256" key="1">
    <source>
        <dbReference type="ARBA" id="ARBA00004651"/>
    </source>
</evidence>
<evidence type="ECO:0000313" key="9">
    <source>
        <dbReference type="EMBL" id="CCH90692.1"/>
    </source>
</evidence>
<evidence type="ECO:0000313" key="10">
    <source>
        <dbReference type="Proteomes" id="UP000006461"/>
    </source>
</evidence>
<comment type="subcellular location">
    <subcellularLocation>
        <location evidence="1">Cell membrane</location>
        <topology evidence="1">Multi-pass membrane protein</topology>
    </subcellularLocation>
</comment>
<comment type="similarity">
    <text evidence="2">Belongs to the binding-protein-dependent transport system permease family. FecCD subfamily.</text>
</comment>
<keyword evidence="3" id="KW-0813">Transport</keyword>
<dbReference type="PATRIC" id="fig|477641.3.peg.4996"/>
<dbReference type="GO" id="GO:0005886">
    <property type="term" value="C:plasma membrane"/>
    <property type="evidence" value="ECO:0007669"/>
    <property type="project" value="UniProtKB-SubCell"/>
</dbReference>
<evidence type="ECO:0000256" key="5">
    <source>
        <dbReference type="ARBA" id="ARBA00022692"/>
    </source>
</evidence>
<dbReference type="STRING" id="477641.MODMU_5318"/>
<feature type="transmembrane region" description="Helical" evidence="8">
    <location>
        <begin position="218"/>
        <end position="241"/>
    </location>
</feature>
<keyword evidence="4" id="KW-1003">Cell membrane</keyword>
<protein>
    <submittedName>
        <fullName evidence="9">Iron-dicitrate transporter subunit membrane component of ABC superfamily KpLE2 phage-like element</fullName>
    </submittedName>
</protein>
<dbReference type="InterPro" id="IPR000522">
    <property type="entry name" value="ABC_transptr_permease_BtuC"/>
</dbReference>
<keyword evidence="6 8" id="KW-1133">Transmembrane helix</keyword>
<evidence type="ECO:0000256" key="3">
    <source>
        <dbReference type="ARBA" id="ARBA00022448"/>
    </source>
</evidence>
<dbReference type="SUPFAM" id="SSF81345">
    <property type="entry name" value="ABC transporter involved in vitamin B12 uptake, BtuC"/>
    <property type="match status" value="1"/>
</dbReference>
<dbReference type="CDD" id="cd06550">
    <property type="entry name" value="TM_ABC_iron-siderophores_like"/>
    <property type="match status" value="1"/>
</dbReference>
<feature type="transmembrane region" description="Helical" evidence="8">
    <location>
        <begin position="112"/>
        <end position="132"/>
    </location>
</feature>
<dbReference type="AlphaFoldDB" id="I4F4X9"/>
<dbReference type="InterPro" id="IPR037294">
    <property type="entry name" value="ABC_BtuC-like"/>
</dbReference>
<dbReference type="Proteomes" id="UP000006461">
    <property type="component" value="Chromosome"/>
</dbReference>
<name>I4F4X9_MODI5</name>
<organism evidence="9 10">
    <name type="scientific">Modestobacter italicus (strain DSM 44449 / CECT 9708 / BC 501)</name>
    <dbReference type="NCBI Taxonomy" id="2732864"/>
    <lineage>
        <taxon>Bacteria</taxon>
        <taxon>Bacillati</taxon>
        <taxon>Actinomycetota</taxon>
        <taxon>Actinomycetes</taxon>
        <taxon>Geodermatophilales</taxon>
        <taxon>Geodermatophilaceae</taxon>
        <taxon>Modestobacter</taxon>
    </lineage>
</organism>
<dbReference type="Pfam" id="PF01032">
    <property type="entry name" value="FecCD"/>
    <property type="match status" value="1"/>
</dbReference>
<evidence type="ECO:0000256" key="4">
    <source>
        <dbReference type="ARBA" id="ARBA00022475"/>
    </source>
</evidence>
<dbReference type="Gene3D" id="1.10.3470.10">
    <property type="entry name" value="ABC transporter involved in vitamin B12 uptake, BtuC"/>
    <property type="match status" value="1"/>
</dbReference>
<reference evidence="9 10" key="1">
    <citation type="journal article" date="2012" name="J. Bacteriol.">
        <title>Genome Sequence of Radiation-Resistant Modestobacter marinus Strain BC501, a Representative Actinobacterium That Thrives on Calcareous Stone Surfaces.</title>
        <authorList>
            <person name="Normand P."/>
            <person name="Gury J."/>
            <person name="Pujic P."/>
            <person name="Chouaia B."/>
            <person name="Crotti E."/>
            <person name="Brusetti L."/>
            <person name="Daffonchio D."/>
            <person name="Vacherie B."/>
            <person name="Barbe V."/>
            <person name="Medigue C."/>
            <person name="Calteau A."/>
            <person name="Ghodhbane-Gtari F."/>
            <person name="Essoussi I."/>
            <person name="Nouioui I."/>
            <person name="Abbassi-Ghozzi I."/>
            <person name="Gtari M."/>
        </authorList>
    </citation>
    <scope>NUCLEOTIDE SEQUENCE [LARGE SCALE GENOMIC DNA]</scope>
    <source>
        <strain evidence="10">BC 501</strain>
    </source>
</reference>
<evidence type="ECO:0000256" key="2">
    <source>
        <dbReference type="ARBA" id="ARBA00007935"/>
    </source>
</evidence>
<evidence type="ECO:0000256" key="8">
    <source>
        <dbReference type="SAM" id="Phobius"/>
    </source>
</evidence>